<keyword evidence="5" id="KW-1185">Reference proteome</keyword>
<dbReference type="Pfam" id="PF00011">
    <property type="entry name" value="HSP20"/>
    <property type="match status" value="1"/>
</dbReference>
<dbReference type="CDD" id="cd06464">
    <property type="entry name" value="ACD_sHsps-like"/>
    <property type="match status" value="1"/>
</dbReference>
<evidence type="ECO:0000313" key="5">
    <source>
        <dbReference type="Proteomes" id="UP000612899"/>
    </source>
</evidence>
<comment type="similarity">
    <text evidence="1 2">Belongs to the small heat shock protein (HSP20) family.</text>
</comment>
<dbReference type="PROSITE" id="PS01031">
    <property type="entry name" value="SHSP"/>
    <property type="match status" value="1"/>
</dbReference>
<dbReference type="RefSeq" id="WP_203906069.1">
    <property type="nucleotide sequence ID" value="NZ_BONY01000001.1"/>
</dbReference>
<evidence type="ECO:0000256" key="1">
    <source>
        <dbReference type="PROSITE-ProRule" id="PRU00285"/>
    </source>
</evidence>
<comment type="caution">
    <text evidence="4">The sequence shown here is derived from an EMBL/GenBank/DDBJ whole genome shotgun (WGS) entry which is preliminary data.</text>
</comment>
<dbReference type="InterPro" id="IPR002068">
    <property type="entry name" value="A-crystallin/Hsp20_dom"/>
</dbReference>
<name>A0A8J3Q2H3_9ACTN</name>
<dbReference type="SUPFAM" id="SSF49764">
    <property type="entry name" value="HSP20-like chaperones"/>
    <property type="match status" value="1"/>
</dbReference>
<accession>A0A8J3Q2H3</accession>
<evidence type="ECO:0000256" key="2">
    <source>
        <dbReference type="RuleBase" id="RU003616"/>
    </source>
</evidence>
<dbReference type="AlphaFoldDB" id="A0A8J3Q2H3"/>
<gene>
    <name evidence="4" type="ORF">Rhe02_02020</name>
</gene>
<sequence length="150" mass="16509">MTNLTLLTRRDPFASFDSVLLRRGFGPAQKDAFVPAAEIVRDGTDAVVRVELPGVDITKDVTVELTNGRLVIHGERRDERAEDSSVYRLREVRYGSFRRSFTVPRHVTAEALSADYSDGVLTVRVSGAFSDDEPKRIAINGATAEPATES</sequence>
<dbReference type="InterPro" id="IPR031107">
    <property type="entry name" value="Small_HSP"/>
</dbReference>
<keyword evidence="4" id="KW-0346">Stress response</keyword>
<dbReference type="Proteomes" id="UP000612899">
    <property type="component" value="Unassembled WGS sequence"/>
</dbReference>
<reference evidence="4" key="1">
    <citation type="submission" date="2021-01" db="EMBL/GenBank/DDBJ databases">
        <title>Whole genome shotgun sequence of Rhizocola hellebori NBRC 109834.</title>
        <authorList>
            <person name="Komaki H."/>
            <person name="Tamura T."/>
        </authorList>
    </citation>
    <scope>NUCLEOTIDE SEQUENCE</scope>
    <source>
        <strain evidence="4">NBRC 109834</strain>
    </source>
</reference>
<evidence type="ECO:0000313" key="4">
    <source>
        <dbReference type="EMBL" id="GIH02135.1"/>
    </source>
</evidence>
<dbReference type="InterPro" id="IPR008978">
    <property type="entry name" value="HSP20-like_chaperone"/>
</dbReference>
<evidence type="ECO:0000259" key="3">
    <source>
        <dbReference type="PROSITE" id="PS01031"/>
    </source>
</evidence>
<protein>
    <submittedName>
        <fullName evidence="4">Heat shock protein Hsp20</fullName>
    </submittedName>
</protein>
<proteinExistence type="inferred from homology"/>
<dbReference type="PANTHER" id="PTHR11527">
    <property type="entry name" value="HEAT-SHOCK PROTEIN 20 FAMILY MEMBER"/>
    <property type="match status" value="1"/>
</dbReference>
<organism evidence="4 5">
    <name type="scientific">Rhizocola hellebori</name>
    <dbReference type="NCBI Taxonomy" id="1392758"/>
    <lineage>
        <taxon>Bacteria</taxon>
        <taxon>Bacillati</taxon>
        <taxon>Actinomycetota</taxon>
        <taxon>Actinomycetes</taxon>
        <taxon>Micromonosporales</taxon>
        <taxon>Micromonosporaceae</taxon>
        <taxon>Rhizocola</taxon>
    </lineage>
</organism>
<feature type="domain" description="SHSP" evidence="3">
    <location>
        <begin position="28"/>
        <end position="142"/>
    </location>
</feature>
<dbReference type="EMBL" id="BONY01000001">
    <property type="protein sequence ID" value="GIH02135.1"/>
    <property type="molecule type" value="Genomic_DNA"/>
</dbReference>
<dbReference type="Gene3D" id="2.60.40.790">
    <property type="match status" value="1"/>
</dbReference>